<evidence type="ECO:0000256" key="3">
    <source>
        <dbReference type="ARBA" id="ARBA00023013"/>
    </source>
</evidence>
<feature type="compositionally biased region" description="Low complexity" evidence="5">
    <location>
        <begin position="39"/>
        <end position="61"/>
    </location>
</feature>
<protein>
    <recommendedName>
        <fullName evidence="6">Cyclin-dependent kinase inhibitor domain-containing protein</fullName>
    </recommendedName>
</protein>
<evidence type="ECO:0000313" key="7">
    <source>
        <dbReference type="EMBL" id="GAA0185467.1"/>
    </source>
</evidence>
<dbReference type="PIRSF" id="PIRSF017811">
    <property type="entry name" value="CDK_inhib_pln"/>
    <property type="match status" value="1"/>
</dbReference>
<evidence type="ECO:0000256" key="1">
    <source>
        <dbReference type="ARBA" id="ARBA00004642"/>
    </source>
</evidence>
<keyword evidence="4" id="KW-0131">Cell cycle</keyword>
<dbReference type="PANTHER" id="PTHR46776">
    <property type="entry name" value="CYCLIN-DEPENDENT KINASE INHIBITOR 4-RELATED"/>
    <property type="match status" value="1"/>
</dbReference>
<dbReference type="GO" id="GO:0051726">
    <property type="term" value="P:regulation of cell cycle"/>
    <property type="evidence" value="ECO:0007669"/>
    <property type="project" value="InterPro"/>
</dbReference>
<evidence type="ECO:0000256" key="2">
    <source>
        <dbReference type="ARBA" id="ARBA00010274"/>
    </source>
</evidence>
<dbReference type="AlphaFoldDB" id="A0AAV3RW30"/>
<name>A0AAV3RW30_LITER</name>
<gene>
    <name evidence="7" type="ORF">LIER_32755</name>
</gene>
<comment type="subcellular location">
    <subcellularLocation>
        <location evidence="1">Nucleus</location>
        <location evidence="1">Nucleoplasm</location>
    </subcellularLocation>
</comment>
<dbReference type="InterPro" id="IPR003175">
    <property type="entry name" value="CDI_dom"/>
</dbReference>
<evidence type="ECO:0000256" key="4">
    <source>
        <dbReference type="ARBA" id="ARBA00023306"/>
    </source>
</evidence>
<feature type="region of interest" description="Disordered" evidence="5">
    <location>
        <begin position="35"/>
        <end position="65"/>
    </location>
</feature>
<accession>A0AAV3RW30</accession>
<evidence type="ECO:0000259" key="6">
    <source>
        <dbReference type="Pfam" id="PF02234"/>
    </source>
</evidence>
<reference evidence="7 8" key="1">
    <citation type="submission" date="2024-01" db="EMBL/GenBank/DDBJ databases">
        <title>The complete chloroplast genome sequence of Lithospermum erythrorhizon: insights into the phylogenetic relationship among Boraginaceae species and the maternal lineages of purple gromwells.</title>
        <authorList>
            <person name="Okada T."/>
            <person name="Watanabe K."/>
        </authorList>
    </citation>
    <scope>NUCLEOTIDE SEQUENCE [LARGE SCALE GENOMIC DNA]</scope>
</reference>
<feature type="region of interest" description="Disordered" evidence="5">
    <location>
        <begin position="93"/>
        <end position="118"/>
    </location>
</feature>
<keyword evidence="3" id="KW-0649">Protein kinase inhibitor</keyword>
<sequence length="166" mass="18965">MVKRERRGDTEEILKGNANDDGQELWLKRRRLHNSTTFSTEPDNSDDPSSSSCCSSHVSSESSKEKLITKALQEVCSGGDEMARSATFIIQQTENKETKPVSKLESTTMPPSLVNSLARKPSDDELQEFFSTAERKLHKQFSKKYNFDFNKEEPLEGRYQWVQVKP</sequence>
<feature type="compositionally biased region" description="Polar residues" evidence="5">
    <location>
        <begin position="104"/>
        <end position="115"/>
    </location>
</feature>
<dbReference type="Gene3D" id="4.10.365.10">
    <property type="entry name" value="p27"/>
    <property type="match status" value="1"/>
</dbReference>
<dbReference type="GO" id="GO:0005654">
    <property type="term" value="C:nucleoplasm"/>
    <property type="evidence" value="ECO:0007669"/>
    <property type="project" value="UniProtKB-SubCell"/>
</dbReference>
<proteinExistence type="inferred from homology"/>
<evidence type="ECO:0000256" key="5">
    <source>
        <dbReference type="SAM" id="MobiDB-lite"/>
    </source>
</evidence>
<evidence type="ECO:0000313" key="8">
    <source>
        <dbReference type="Proteomes" id="UP001454036"/>
    </source>
</evidence>
<organism evidence="7 8">
    <name type="scientific">Lithospermum erythrorhizon</name>
    <name type="common">Purple gromwell</name>
    <name type="synonym">Lithospermum officinale var. erythrorhizon</name>
    <dbReference type="NCBI Taxonomy" id="34254"/>
    <lineage>
        <taxon>Eukaryota</taxon>
        <taxon>Viridiplantae</taxon>
        <taxon>Streptophyta</taxon>
        <taxon>Embryophyta</taxon>
        <taxon>Tracheophyta</taxon>
        <taxon>Spermatophyta</taxon>
        <taxon>Magnoliopsida</taxon>
        <taxon>eudicotyledons</taxon>
        <taxon>Gunneridae</taxon>
        <taxon>Pentapetalae</taxon>
        <taxon>asterids</taxon>
        <taxon>lamiids</taxon>
        <taxon>Boraginales</taxon>
        <taxon>Boraginaceae</taxon>
        <taxon>Boraginoideae</taxon>
        <taxon>Lithospermeae</taxon>
        <taxon>Lithospermum</taxon>
    </lineage>
</organism>
<feature type="region of interest" description="Disordered" evidence="5">
    <location>
        <begin position="1"/>
        <end position="22"/>
    </location>
</feature>
<dbReference type="Proteomes" id="UP001454036">
    <property type="component" value="Unassembled WGS sequence"/>
</dbReference>
<dbReference type="GO" id="GO:0004861">
    <property type="term" value="F:cyclin-dependent protein serine/threonine kinase inhibitor activity"/>
    <property type="evidence" value="ECO:0007669"/>
    <property type="project" value="InterPro"/>
</dbReference>
<dbReference type="InterPro" id="IPR044275">
    <property type="entry name" value="KRP"/>
</dbReference>
<comment type="similarity">
    <text evidence="2">Belongs to the CDI family. ICK/KRP subfamily.</text>
</comment>
<dbReference type="Pfam" id="PF02234">
    <property type="entry name" value="CDI"/>
    <property type="match status" value="1"/>
</dbReference>
<feature type="compositionally biased region" description="Basic and acidic residues" evidence="5">
    <location>
        <begin position="1"/>
        <end position="14"/>
    </location>
</feature>
<keyword evidence="8" id="KW-1185">Reference proteome</keyword>
<dbReference type="InterPro" id="IPR044898">
    <property type="entry name" value="CDI_dom_sf"/>
</dbReference>
<comment type="caution">
    <text evidence="7">The sequence shown here is derived from an EMBL/GenBank/DDBJ whole genome shotgun (WGS) entry which is preliminary data.</text>
</comment>
<dbReference type="EMBL" id="BAABME010012730">
    <property type="protein sequence ID" value="GAA0185467.1"/>
    <property type="molecule type" value="Genomic_DNA"/>
</dbReference>
<feature type="domain" description="Cyclin-dependent kinase inhibitor" evidence="6">
    <location>
        <begin position="121"/>
        <end position="164"/>
    </location>
</feature>